<evidence type="ECO:0000313" key="1">
    <source>
        <dbReference type="EMBL" id="AWM75167.1"/>
    </source>
</evidence>
<dbReference type="RefSeq" id="WP_109586181.1">
    <property type="nucleotide sequence ID" value="NZ_CP029477.1"/>
</dbReference>
<evidence type="ECO:0008006" key="3">
    <source>
        <dbReference type="Google" id="ProtNLM"/>
    </source>
</evidence>
<dbReference type="Proteomes" id="UP000246036">
    <property type="component" value="Chromosome"/>
</dbReference>
<reference evidence="1 2" key="1">
    <citation type="submission" date="2018-05" db="EMBL/GenBank/DDBJ databases">
        <title>Reference genomes for bee gut microbiota database.</title>
        <authorList>
            <person name="Ellegaard K.M."/>
        </authorList>
    </citation>
    <scope>NUCLEOTIDE SEQUENCE [LARGE SCALE GENOMIC DNA]</scope>
    <source>
        <strain evidence="1 2">ESL0186</strain>
    </source>
</reference>
<organism evidence="1 2">
    <name type="scientific">Lactobacillus kullabergensis</name>
    <dbReference type="NCBI Taxonomy" id="1218493"/>
    <lineage>
        <taxon>Bacteria</taxon>
        <taxon>Bacillati</taxon>
        <taxon>Bacillota</taxon>
        <taxon>Bacilli</taxon>
        <taxon>Lactobacillales</taxon>
        <taxon>Lactobacillaceae</taxon>
        <taxon>Lactobacillus</taxon>
    </lineage>
</organism>
<sequence>MTMLERIKEYTKKRHFTLTKINEMIEIGTNSIYALKISIPSVNKLKKLLMFYILPLATY</sequence>
<name>A0ABN5LFV6_9LACO</name>
<dbReference type="EMBL" id="CP029477">
    <property type="protein sequence ID" value="AWM75167.1"/>
    <property type="molecule type" value="Genomic_DNA"/>
</dbReference>
<protein>
    <recommendedName>
        <fullName evidence="3">XRE family transcriptional regulator</fullName>
    </recommendedName>
</protein>
<proteinExistence type="predicted"/>
<accession>A0ABN5LFV6</accession>
<evidence type="ECO:0000313" key="2">
    <source>
        <dbReference type="Proteomes" id="UP000246036"/>
    </source>
</evidence>
<gene>
    <name evidence="1" type="ORF">DKL58_03950</name>
</gene>
<keyword evidence="2" id="KW-1185">Reference proteome</keyword>